<gene>
    <name evidence="1" type="ORF">H0S73_15680</name>
</gene>
<dbReference type="SUPFAM" id="SSF56235">
    <property type="entry name" value="N-terminal nucleophile aminohydrolases (Ntn hydrolases)"/>
    <property type="match status" value="1"/>
</dbReference>
<proteinExistence type="predicted"/>
<reference evidence="1 2" key="1">
    <citation type="submission" date="2020-07" db="EMBL/GenBank/DDBJ databases">
        <title>Draft genome and description of Microvirga mediterraneensis Marseille-Q2068 sp. nov.</title>
        <authorList>
            <person name="Boxberger M."/>
        </authorList>
    </citation>
    <scope>NUCLEOTIDE SEQUENCE [LARGE SCALE GENOMIC DNA]</scope>
    <source>
        <strain evidence="1 2">Marseille-Q2068</strain>
    </source>
</reference>
<name>A0A838BR67_9HYPH</name>
<keyword evidence="2" id="KW-1185">Reference proteome</keyword>
<dbReference type="PANTHER" id="PTHR39328:SF1">
    <property type="entry name" value="BLL2871 PROTEIN"/>
    <property type="match status" value="1"/>
</dbReference>
<dbReference type="PANTHER" id="PTHR39328">
    <property type="entry name" value="BLL2871 PROTEIN"/>
    <property type="match status" value="1"/>
</dbReference>
<dbReference type="AlphaFoldDB" id="A0A838BR67"/>
<dbReference type="EMBL" id="JACDXJ010000001">
    <property type="protein sequence ID" value="MBA1157559.1"/>
    <property type="molecule type" value="Genomic_DNA"/>
</dbReference>
<evidence type="ECO:0000313" key="1">
    <source>
        <dbReference type="EMBL" id="MBA1157559.1"/>
    </source>
</evidence>
<dbReference type="Pfam" id="PF06267">
    <property type="entry name" value="DUF1028"/>
    <property type="match status" value="1"/>
</dbReference>
<sequence>MTWSIIAKDPDTGAFGVAVTTKFFAVGALCPYGAARMGALATQALVNPLYGTDGIRLLAEGRSAEEIVSILTAQDPGRGSRQLHVIDRDGRTAAHTGSDCIDWCGHLTDEGVSVAGNMLAGPTVIEATLETYKRRMDLPFADRLMTALDAGQAEGGDKRGKQSAAIKVWHDEPYPMLDLRVDDHPEPLDELRRLYGVAHERFLAFMDAMATRANPGGVTDRPWIDQRARDYQEKYSGRTSS</sequence>
<accession>A0A838BR67</accession>
<comment type="caution">
    <text evidence="1">The sequence shown here is derived from an EMBL/GenBank/DDBJ whole genome shotgun (WGS) entry which is preliminary data.</text>
</comment>
<dbReference type="Proteomes" id="UP000572984">
    <property type="component" value="Unassembled WGS sequence"/>
</dbReference>
<dbReference type="RefSeq" id="WP_181053019.1">
    <property type="nucleotide sequence ID" value="NZ_JACDXJ010000001.1"/>
</dbReference>
<dbReference type="InterPro" id="IPR010430">
    <property type="entry name" value="DUF1028"/>
</dbReference>
<evidence type="ECO:0000313" key="2">
    <source>
        <dbReference type="Proteomes" id="UP000572984"/>
    </source>
</evidence>
<protein>
    <submittedName>
        <fullName evidence="1">DUF1028 domain-containing protein</fullName>
    </submittedName>
</protein>
<dbReference type="Gene3D" id="3.60.20.10">
    <property type="entry name" value="Glutamine Phosphoribosylpyrophosphate, subunit 1, domain 1"/>
    <property type="match status" value="1"/>
</dbReference>
<organism evidence="1 2">
    <name type="scientific">Microvirga mediterraneensis</name>
    <dbReference type="NCBI Taxonomy" id="2754695"/>
    <lineage>
        <taxon>Bacteria</taxon>
        <taxon>Pseudomonadati</taxon>
        <taxon>Pseudomonadota</taxon>
        <taxon>Alphaproteobacteria</taxon>
        <taxon>Hyphomicrobiales</taxon>
        <taxon>Methylobacteriaceae</taxon>
        <taxon>Microvirga</taxon>
    </lineage>
</organism>
<dbReference type="InterPro" id="IPR029055">
    <property type="entry name" value="Ntn_hydrolases_N"/>
</dbReference>